<gene>
    <name evidence="6" type="ORF">SAMN04488569_102021</name>
</gene>
<dbReference type="InterPro" id="IPR002104">
    <property type="entry name" value="Integrase_catalytic"/>
</dbReference>
<dbReference type="InterPro" id="IPR004107">
    <property type="entry name" value="Integrase_SAM-like_N"/>
</dbReference>
<evidence type="ECO:0000256" key="3">
    <source>
        <dbReference type="ARBA" id="ARBA00023125"/>
    </source>
</evidence>
<dbReference type="PANTHER" id="PTHR30349:SF64">
    <property type="entry name" value="PROPHAGE INTEGRASE INTD-RELATED"/>
    <property type="match status" value="1"/>
</dbReference>
<evidence type="ECO:0000313" key="6">
    <source>
        <dbReference type="EMBL" id="SFK28342.1"/>
    </source>
</evidence>
<dbReference type="InterPro" id="IPR050090">
    <property type="entry name" value="Tyrosine_recombinase_XerCD"/>
</dbReference>
<dbReference type="AlphaFoldDB" id="A0A1I3Y982"/>
<protein>
    <submittedName>
        <fullName evidence="6">Site-specific recombinase XerD</fullName>
    </submittedName>
</protein>
<dbReference type="RefSeq" id="WP_177206368.1">
    <property type="nucleotide sequence ID" value="NZ_FOSJ01000020.1"/>
</dbReference>
<dbReference type="GO" id="GO:0006310">
    <property type="term" value="P:DNA recombination"/>
    <property type="evidence" value="ECO:0007669"/>
    <property type="project" value="UniProtKB-KW"/>
</dbReference>
<dbReference type="Pfam" id="PF14659">
    <property type="entry name" value="Phage_int_SAM_3"/>
    <property type="match status" value="1"/>
</dbReference>
<dbReference type="Proteomes" id="UP000199589">
    <property type="component" value="Unassembled WGS sequence"/>
</dbReference>
<dbReference type="Pfam" id="PF00589">
    <property type="entry name" value="Phage_integrase"/>
    <property type="match status" value="1"/>
</dbReference>
<keyword evidence="4" id="KW-0233">DNA recombination</keyword>
<name>A0A1I3Y982_9LACT</name>
<proteinExistence type="inferred from homology"/>
<sequence>MSIEQKTVKSGKRYRANVYINNQRATGSWHKHKKRAEQDEVEFKHQIYSGSYFKETDKTFDECAEIYFKLIAPKKMKPTTIHIEKLYYNKHISPVFGHRKIVSIKSYEVQKLWTEKEESLSSSTISRLHNLMNKVFKLFIKWDEIKKNPMINVEKPRVRYQKTSIWNKDEMKRFLEHSKAFNAYIVFWLALNTGLRQGEILALHWSDIDFDKQEIYVRYNLDRMTKKRGTLKTDSSERTIYLTNSQISILKKHKKNQVFKTDIVCTSEAGTYIDPRNIRRTMQIICKQADLKLIRFHDLRHTHGTLFLQVTKDVKATQQRLGHADVRMTLDRYVHHSDIAQKQTSELFSNFIDD</sequence>
<comment type="similarity">
    <text evidence="1">Belongs to the 'phage' integrase family.</text>
</comment>
<dbReference type="PROSITE" id="PS51898">
    <property type="entry name" value="TYR_RECOMBINASE"/>
    <property type="match status" value="1"/>
</dbReference>
<keyword evidence="7" id="KW-1185">Reference proteome</keyword>
<dbReference type="Gene3D" id="1.10.150.130">
    <property type="match status" value="1"/>
</dbReference>
<evidence type="ECO:0000259" key="5">
    <source>
        <dbReference type="PROSITE" id="PS51898"/>
    </source>
</evidence>
<reference evidence="7" key="1">
    <citation type="submission" date="2016-10" db="EMBL/GenBank/DDBJ databases">
        <authorList>
            <person name="Varghese N."/>
            <person name="Submissions S."/>
        </authorList>
    </citation>
    <scope>NUCLEOTIDE SEQUENCE [LARGE SCALE GENOMIC DNA]</scope>
    <source>
        <strain evidence="7">DSM 16108</strain>
    </source>
</reference>
<dbReference type="GO" id="GO:0015074">
    <property type="term" value="P:DNA integration"/>
    <property type="evidence" value="ECO:0007669"/>
    <property type="project" value="UniProtKB-KW"/>
</dbReference>
<evidence type="ECO:0000256" key="2">
    <source>
        <dbReference type="ARBA" id="ARBA00022908"/>
    </source>
</evidence>
<accession>A0A1I3Y982</accession>
<dbReference type="InterPro" id="IPR013762">
    <property type="entry name" value="Integrase-like_cat_sf"/>
</dbReference>
<evidence type="ECO:0000313" key="7">
    <source>
        <dbReference type="Proteomes" id="UP000199589"/>
    </source>
</evidence>
<dbReference type="PANTHER" id="PTHR30349">
    <property type="entry name" value="PHAGE INTEGRASE-RELATED"/>
    <property type="match status" value="1"/>
</dbReference>
<dbReference type="GO" id="GO:0003677">
    <property type="term" value="F:DNA binding"/>
    <property type="evidence" value="ECO:0007669"/>
    <property type="project" value="UniProtKB-KW"/>
</dbReference>
<dbReference type="Gene3D" id="1.10.443.10">
    <property type="entry name" value="Intergrase catalytic core"/>
    <property type="match status" value="1"/>
</dbReference>
<organism evidence="6 7">
    <name type="scientific">Marinilactibacillus piezotolerans</name>
    <dbReference type="NCBI Taxonomy" id="258723"/>
    <lineage>
        <taxon>Bacteria</taxon>
        <taxon>Bacillati</taxon>
        <taxon>Bacillota</taxon>
        <taxon>Bacilli</taxon>
        <taxon>Lactobacillales</taxon>
        <taxon>Carnobacteriaceae</taxon>
        <taxon>Marinilactibacillus</taxon>
    </lineage>
</organism>
<dbReference type="CDD" id="cd01189">
    <property type="entry name" value="INT_ICEBs1_C_like"/>
    <property type="match status" value="1"/>
</dbReference>
<evidence type="ECO:0000256" key="4">
    <source>
        <dbReference type="ARBA" id="ARBA00023172"/>
    </source>
</evidence>
<dbReference type="EMBL" id="FOSJ01000020">
    <property type="protein sequence ID" value="SFK28342.1"/>
    <property type="molecule type" value="Genomic_DNA"/>
</dbReference>
<dbReference type="InterPro" id="IPR011010">
    <property type="entry name" value="DNA_brk_join_enz"/>
</dbReference>
<keyword evidence="3" id="KW-0238">DNA-binding</keyword>
<evidence type="ECO:0000256" key="1">
    <source>
        <dbReference type="ARBA" id="ARBA00008857"/>
    </source>
</evidence>
<keyword evidence="2" id="KW-0229">DNA integration</keyword>
<feature type="domain" description="Tyr recombinase" evidence="5">
    <location>
        <begin position="161"/>
        <end position="346"/>
    </location>
</feature>
<dbReference type="SUPFAM" id="SSF56349">
    <property type="entry name" value="DNA breaking-rejoining enzymes"/>
    <property type="match status" value="1"/>
</dbReference>
<dbReference type="InterPro" id="IPR010998">
    <property type="entry name" value="Integrase_recombinase_N"/>
</dbReference>